<feature type="transmembrane region" description="Helical" evidence="1">
    <location>
        <begin position="55"/>
        <end position="75"/>
    </location>
</feature>
<keyword evidence="1" id="KW-0472">Membrane</keyword>
<dbReference type="AlphaFoldDB" id="A0A1W1EAN7"/>
<name>A0A1W1EAN7_9ZZZZ</name>
<feature type="transmembrane region" description="Helical" evidence="1">
    <location>
        <begin position="29"/>
        <end position="48"/>
    </location>
</feature>
<organism evidence="2">
    <name type="scientific">hydrothermal vent metagenome</name>
    <dbReference type="NCBI Taxonomy" id="652676"/>
    <lineage>
        <taxon>unclassified sequences</taxon>
        <taxon>metagenomes</taxon>
        <taxon>ecological metagenomes</taxon>
    </lineage>
</organism>
<dbReference type="EMBL" id="FPIB01000026">
    <property type="protein sequence ID" value="SFV90969.1"/>
    <property type="molecule type" value="Genomic_DNA"/>
</dbReference>
<evidence type="ECO:0000256" key="1">
    <source>
        <dbReference type="SAM" id="Phobius"/>
    </source>
</evidence>
<gene>
    <name evidence="2" type="ORF">MNB_SV-4-523</name>
</gene>
<keyword evidence="1" id="KW-1133">Transmembrane helix</keyword>
<keyword evidence="1" id="KW-0812">Transmembrane</keyword>
<feature type="transmembrane region" description="Helical" evidence="1">
    <location>
        <begin position="81"/>
        <end position="100"/>
    </location>
</feature>
<protein>
    <submittedName>
        <fullName evidence="2">Uncharacterized protein</fullName>
    </submittedName>
</protein>
<proteinExistence type="predicted"/>
<evidence type="ECO:0000313" key="2">
    <source>
        <dbReference type="EMBL" id="SFV90969.1"/>
    </source>
</evidence>
<accession>A0A1W1EAN7</accession>
<reference evidence="2" key="1">
    <citation type="submission" date="2016-10" db="EMBL/GenBank/DDBJ databases">
        <authorList>
            <person name="de Groot N.N."/>
        </authorList>
    </citation>
    <scope>NUCLEOTIDE SEQUENCE</scope>
</reference>
<sequence length="113" mass="12992">MKALLILAVLLTFGMIFLRYRHTRDIRQMLVSLGSFVILISLGIMGNITRPIIPLFLAHIVLMVFAWLGLLYYIFRGKYVWWLILSPAATIVLFVALSLLEGSRYEDVWGSLF</sequence>